<accession>A0ABR7VN09</accession>
<keyword evidence="1" id="KW-0812">Transmembrane</keyword>
<name>A0ABR7VN09_VIRHA</name>
<evidence type="ECO:0000313" key="2">
    <source>
        <dbReference type="EMBL" id="MBD1223299.1"/>
    </source>
</evidence>
<keyword evidence="1" id="KW-1133">Transmembrane helix</keyword>
<keyword evidence="3" id="KW-1185">Reference proteome</keyword>
<proteinExistence type="predicted"/>
<sequence>MLDIDNNHLNGIAMQLVFLGLYITVFMVLTGIILNIIQKKIRIHSEITNFLLGLAGLGAAYVWFQITFM</sequence>
<dbReference type="Proteomes" id="UP000621631">
    <property type="component" value="Unassembled WGS sequence"/>
</dbReference>
<gene>
    <name evidence="2" type="ORF">IC602_11895</name>
</gene>
<comment type="caution">
    <text evidence="2">The sequence shown here is derived from an EMBL/GenBank/DDBJ whole genome shotgun (WGS) entry which is preliminary data.</text>
</comment>
<feature type="transmembrane region" description="Helical" evidence="1">
    <location>
        <begin position="12"/>
        <end position="37"/>
    </location>
</feature>
<dbReference type="EMBL" id="JACWEZ010000006">
    <property type="protein sequence ID" value="MBD1223299.1"/>
    <property type="molecule type" value="Genomic_DNA"/>
</dbReference>
<feature type="transmembrane region" description="Helical" evidence="1">
    <location>
        <begin position="49"/>
        <end position="66"/>
    </location>
</feature>
<evidence type="ECO:0000256" key="1">
    <source>
        <dbReference type="SAM" id="Phobius"/>
    </source>
</evidence>
<protein>
    <submittedName>
        <fullName evidence="2">Uncharacterized protein</fullName>
    </submittedName>
</protein>
<dbReference type="RefSeq" id="WP_189778409.1">
    <property type="nucleotide sequence ID" value="NZ_JACWEZ010000006.1"/>
</dbReference>
<keyword evidence="1" id="KW-0472">Membrane</keyword>
<evidence type="ECO:0000313" key="3">
    <source>
        <dbReference type="Proteomes" id="UP000621631"/>
    </source>
</evidence>
<organism evidence="2 3">
    <name type="scientific">Virgibacillus halodenitrificans</name>
    <name type="common">Bacillus halodenitrificans</name>
    <dbReference type="NCBI Taxonomy" id="1482"/>
    <lineage>
        <taxon>Bacteria</taxon>
        <taxon>Bacillati</taxon>
        <taxon>Bacillota</taxon>
        <taxon>Bacilli</taxon>
        <taxon>Bacillales</taxon>
        <taxon>Bacillaceae</taxon>
        <taxon>Virgibacillus</taxon>
    </lineage>
</organism>
<reference evidence="2 3" key="1">
    <citation type="submission" date="2020-09" db="EMBL/GenBank/DDBJ databases">
        <title>Draft Genome Sequences of Oil-Oxidizing Bacteria Halomonas titanicae, Marinobacter lutaoensis, and Virgibacillus halodenitrificans Isolated from Highly Saline Environments.</title>
        <authorList>
            <person name="Grouzdev D.S."/>
            <person name="Sokolova D.S."/>
            <person name="Semenova E.M."/>
            <person name="Borzenkov I.A."/>
            <person name="Bidzhieva S.K."/>
            <person name="Poltaraus A.B."/>
            <person name="Nazina T.N."/>
        </authorList>
    </citation>
    <scope>NUCLEOTIDE SEQUENCE [LARGE SCALE GENOMIC DNA]</scope>
    <source>
        <strain evidence="2 3">VKM B-3472D</strain>
    </source>
</reference>